<dbReference type="Gene3D" id="3.40.50.2300">
    <property type="match status" value="2"/>
</dbReference>
<comment type="catalytic activity">
    <reaction evidence="1">
        <text>ATP + protein L-histidine = ADP + protein N-phospho-L-histidine.</text>
        <dbReference type="EC" id="2.7.13.3"/>
    </reaction>
</comment>
<feature type="domain" description="Response regulatory" evidence="7">
    <location>
        <begin position="6"/>
        <end position="122"/>
    </location>
</feature>
<dbReference type="SMART" id="SM00448">
    <property type="entry name" value="REC"/>
    <property type="match status" value="2"/>
</dbReference>
<dbReference type="AlphaFoldDB" id="B4RFM9"/>
<keyword evidence="5" id="KW-0175">Coiled coil</keyword>
<dbReference type="SUPFAM" id="SSF52172">
    <property type="entry name" value="CheY-like"/>
    <property type="match status" value="2"/>
</dbReference>
<dbReference type="PROSITE" id="PS50109">
    <property type="entry name" value="HIS_KIN"/>
    <property type="match status" value="1"/>
</dbReference>
<dbReference type="OrthoDB" id="226486at2"/>
<keyword evidence="9" id="KW-1185">Reference proteome</keyword>
<evidence type="ECO:0000313" key="9">
    <source>
        <dbReference type="Proteomes" id="UP000001868"/>
    </source>
</evidence>
<dbReference type="InterPro" id="IPR004358">
    <property type="entry name" value="Sig_transdc_His_kin-like_C"/>
</dbReference>
<dbReference type="SMART" id="SM00388">
    <property type="entry name" value="HisKA"/>
    <property type="match status" value="1"/>
</dbReference>
<feature type="modified residue" description="4-aspartylphosphate" evidence="4">
    <location>
        <position position="55"/>
    </location>
</feature>
<dbReference type="InterPro" id="IPR011006">
    <property type="entry name" value="CheY-like_superfamily"/>
</dbReference>
<feature type="domain" description="Response regulatory" evidence="7">
    <location>
        <begin position="140"/>
        <end position="258"/>
    </location>
</feature>
<dbReference type="Pfam" id="PF02518">
    <property type="entry name" value="HATPase_c"/>
    <property type="match status" value="1"/>
</dbReference>
<keyword evidence="8" id="KW-0808">Transferase</keyword>
<dbReference type="HOGENOM" id="CLU_000445_114_72_5"/>
<evidence type="ECO:0000256" key="5">
    <source>
        <dbReference type="SAM" id="Coils"/>
    </source>
</evidence>
<dbReference type="eggNOG" id="COG0745">
    <property type="taxonomic scope" value="Bacteria"/>
</dbReference>
<dbReference type="Gene3D" id="3.30.565.10">
    <property type="entry name" value="Histidine kinase-like ATPase, C-terminal domain"/>
    <property type="match status" value="1"/>
</dbReference>
<dbReference type="KEGG" id="pzu:PHZ_c0696"/>
<comment type="caution">
    <text evidence="4">Lacks conserved residue(s) required for the propagation of feature annotation.</text>
</comment>
<evidence type="ECO:0000259" key="7">
    <source>
        <dbReference type="PROSITE" id="PS50110"/>
    </source>
</evidence>
<dbReference type="CDD" id="cd00156">
    <property type="entry name" value="REC"/>
    <property type="match status" value="2"/>
</dbReference>
<dbReference type="SUPFAM" id="SSF47384">
    <property type="entry name" value="Homodimeric domain of signal transducing histidine kinase"/>
    <property type="match status" value="1"/>
</dbReference>
<dbReference type="PROSITE" id="PS50110">
    <property type="entry name" value="RESPONSE_REGULATORY"/>
    <property type="match status" value="2"/>
</dbReference>
<evidence type="ECO:0000256" key="3">
    <source>
        <dbReference type="ARBA" id="ARBA00022553"/>
    </source>
</evidence>
<dbReference type="PANTHER" id="PTHR43065">
    <property type="entry name" value="SENSOR HISTIDINE KINASE"/>
    <property type="match status" value="1"/>
</dbReference>
<accession>B4RFM9</accession>
<evidence type="ECO:0000256" key="2">
    <source>
        <dbReference type="ARBA" id="ARBA00012438"/>
    </source>
</evidence>
<evidence type="ECO:0000256" key="4">
    <source>
        <dbReference type="PROSITE-ProRule" id="PRU00169"/>
    </source>
</evidence>
<dbReference type="InterPro" id="IPR036097">
    <property type="entry name" value="HisK_dim/P_sf"/>
</dbReference>
<keyword evidence="3 4" id="KW-0597">Phosphoprotein</keyword>
<dbReference type="PANTHER" id="PTHR43065:SF48">
    <property type="entry name" value="HISTIDINE KINASE"/>
    <property type="match status" value="1"/>
</dbReference>
<feature type="coiled-coil region" evidence="5">
    <location>
        <begin position="263"/>
        <end position="310"/>
    </location>
</feature>
<dbReference type="SMART" id="SM00387">
    <property type="entry name" value="HATPase_c"/>
    <property type="match status" value="1"/>
</dbReference>
<dbReference type="InterPro" id="IPR001789">
    <property type="entry name" value="Sig_transdc_resp-reg_receiver"/>
</dbReference>
<dbReference type="InterPro" id="IPR003661">
    <property type="entry name" value="HisK_dim/P_dom"/>
</dbReference>
<dbReference type="Gene3D" id="1.10.287.130">
    <property type="match status" value="1"/>
</dbReference>
<dbReference type="Pfam" id="PF00072">
    <property type="entry name" value="Response_reg"/>
    <property type="match status" value="2"/>
</dbReference>
<dbReference type="InterPro" id="IPR036890">
    <property type="entry name" value="HATPase_C_sf"/>
</dbReference>
<dbReference type="PRINTS" id="PR00344">
    <property type="entry name" value="BCTRLSENSOR"/>
</dbReference>
<dbReference type="SUPFAM" id="SSF55874">
    <property type="entry name" value="ATPase domain of HSP90 chaperone/DNA topoisomerase II/histidine kinase"/>
    <property type="match status" value="1"/>
</dbReference>
<sequence length="540" mass="58022">MSEAPRILVVEDSETQALALRGVLEQEGFEVDVAATAEAALDRLNGELPDLVVADFHLPGMDGRELSRQIRLNGRTRALPVLMLTSAREVDLERQGLESGVDAYLPKSANVEVMLARLRALLRRPQAAGAERGRAFRRARVLLAHDSATARLRLRHLLDQEGYEVVEASTEREAVQSLDEETDCVVLPIAAAAWDGLLLARDLNAQRQRLGFPFQIVVIGPGPDQPAELAAAFEAGADEVVRTLESDDVVLVRLRALLRRKLLQDEARRAQAAEARAAAADQLARANADLQAANRQLRDAQAQLVQSAKMASLGELVAGIAHEINNPLAFILGHQDTVERLVGEALAAPDLATAGPALTKAQDRLRSMRLGLQRIQTLVLNLRKFSRLDEAEKQLLDVPDAIETVLALLKPKLADIEVRRRFEAGPALYGSPALLNQVVMNIVSNAADALGGTGVIEVATHEADGRYRIEISDSGPGVPPELRDRIFDPFFTTKPVGAGTGLGLAIAFSVVRAHDGAISVDEGPLGGARFVIDLPAGGAA</sequence>
<keyword evidence="8" id="KW-0418">Kinase</keyword>
<reference evidence="8 9" key="1">
    <citation type="journal article" date="2008" name="BMC Genomics">
        <title>Complete genome of Phenylobacterium zucineum - a novel facultative intracellular bacterium isolated from human erythroleukemia cell line K562.</title>
        <authorList>
            <person name="Luo Y."/>
            <person name="Xu X."/>
            <person name="Ding Z."/>
            <person name="Liu Z."/>
            <person name="Zhang B."/>
            <person name="Yan Z."/>
            <person name="Sun J."/>
            <person name="Hu S."/>
            <person name="Hu X."/>
        </authorList>
    </citation>
    <scope>NUCLEOTIDE SEQUENCE [LARGE SCALE GENOMIC DNA]</scope>
    <source>
        <strain evidence="8 9">HLK1</strain>
    </source>
</reference>
<dbReference type="Proteomes" id="UP000001868">
    <property type="component" value="Chromosome"/>
</dbReference>
<proteinExistence type="predicted"/>
<dbReference type="eggNOG" id="COG4191">
    <property type="taxonomic scope" value="Bacteria"/>
</dbReference>
<dbReference type="GO" id="GO:0000155">
    <property type="term" value="F:phosphorelay sensor kinase activity"/>
    <property type="evidence" value="ECO:0007669"/>
    <property type="project" value="InterPro"/>
</dbReference>
<dbReference type="EC" id="2.7.13.3" evidence="2"/>
<evidence type="ECO:0000313" key="8">
    <source>
        <dbReference type="EMBL" id="ACG77110.1"/>
    </source>
</evidence>
<dbReference type="RefSeq" id="WP_012521258.1">
    <property type="nucleotide sequence ID" value="NC_011144.1"/>
</dbReference>
<evidence type="ECO:0000259" key="6">
    <source>
        <dbReference type="PROSITE" id="PS50109"/>
    </source>
</evidence>
<dbReference type="CDD" id="cd00082">
    <property type="entry name" value="HisKA"/>
    <property type="match status" value="1"/>
</dbReference>
<feature type="domain" description="Histidine kinase" evidence="6">
    <location>
        <begin position="319"/>
        <end position="538"/>
    </location>
</feature>
<dbReference type="STRING" id="450851.PHZ_c0696"/>
<protein>
    <recommendedName>
        <fullName evidence="2">histidine kinase</fullName>
        <ecNumber evidence="2">2.7.13.3</ecNumber>
    </recommendedName>
</protein>
<evidence type="ECO:0000256" key="1">
    <source>
        <dbReference type="ARBA" id="ARBA00000085"/>
    </source>
</evidence>
<dbReference type="InterPro" id="IPR003594">
    <property type="entry name" value="HATPase_dom"/>
</dbReference>
<dbReference type="InterPro" id="IPR005467">
    <property type="entry name" value="His_kinase_dom"/>
</dbReference>
<dbReference type="EMBL" id="CP000747">
    <property type="protein sequence ID" value="ACG77110.1"/>
    <property type="molecule type" value="Genomic_DNA"/>
</dbReference>
<organism evidence="8 9">
    <name type="scientific">Phenylobacterium zucineum (strain HLK1)</name>
    <dbReference type="NCBI Taxonomy" id="450851"/>
    <lineage>
        <taxon>Bacteria</taxon>
        <taxon>Pseudomonadati</taxon>
        <taxon>Pseudomonadota</taxon>
        <taxon>Alphaproteobacteria</taxon>
        <taxon>Caulobacterales</taxon>
        <taxon>Caulobacteraceae</taxon>
        <taxon>Phenylobacterium</taxon>
    </lineage>
</organism>
<name>B4RFM9_PHEZH</name>
<gene>
    <name evidence="8" type="ordered locus">PHZ_c0696</name>
</gene>
<dbReference type="Pfam" id="PF00512">
    <property type="entry name" value="HisKA"/>
    <property type="match status" value="1"/>
</dbReference>